<dbReference type="SUPFAM" id="SSF51556">
    <property type="entry name" value="Metallo-dependent hydrolases"/>
    <property type="match status" value="1"/>
</dbReference>
<dbReference type="InterPro" id="IPR015991">
    <property type="entry name" value="TatD/YcfH-like"/>
</dbReference>
<dbReference type="HOGENOM" id="CLU_031506_0_1_6"/>
<dbReference type="eggNOG" id="COG0084">
    <property type="taxonomic scope" value="Bacteria"/>
</dbReference>
<keyword evidence="6" id="KW-1185">Reference proteome</keyword>
<organism evidence="5 6">
    <name type="scientific">Rhodanobacter denitrificans</name>
    <dbReference type="NCBI Taxonomy" id="666685"/>
    <lineage>
        <taxon>Bacteria</taxon>
        <taxon>Pseudomonadati</taxon>
        <taxon>Pseudomonadota</taxon>
        <taxon>Gammaproteobacteria</taxon>
        <taxon>Lysobacterales</taxon>
        <taxon>Rhodanobacteraceae</taxon>
        <taxon>Rhodanobacter</taxon>
    </lineage>
</organism>
<dbReference type="PANTHER" id="PTHR46124">
    <property type="entry name" value="D-AMINOACYL-TRNA DEACYLASE"/>
    <property type="match status" value="1"/>
</dbReference>
<dbReference type="Gene3D" id="3.20.20.140">
    <property type="entry name" value="Metal-dependent hydrolases"/>
    <property type="match status" value="1"/>
</dbReference>
<accession>M4NF95</accession>
<dbReference type="InterPro" id="IPR032466">
    <property type="entry name" value="Metal_Hydrolase"/>
</dbReference>
<feature type="binding site" evidence="4">
    <location>
        <position position="209"/>
    </location>
    <ligand>
        <name>a divalent metal cation</name>
        <dbReference type="ChEBI" id="CHEBI:60240"/>
        <label>1</label>
    </ligand>
</feature>
<feature type="binding site" evidence="4">
    <location>
        <position position="14"/>
    </location>
    <ligand>
        <name>a divalent metal cation</name>
        <dbReference type="ChEBI" id="CHEBI:60240"/>
        <label>1</label>
    </ligand>
</feature>
<comment type="similarity">
    <text evidence="1">Belongs to the metallo-dependent hydrolases superfamily. TatD-type hydrolase family.</text>
</comment>
<feature type="binding site" evidence="4">
    <location>
        <position position="136"/>
    </location>
    <ligand>
        <name>a divalent metal cation</name>
        <dbReference type="ChEBI" id="CHEBI:60240"/>
        <label>2</label>
    </ligand>
</feature>
<dbReference type="NCBIfam" id="TIGR00010">
    <property type="entry name" value="YchF/TatD family DNA exonuclease"/>
    <property type="match status" value="1"/>
</dbReference>
<dbReference type="InterPro" id="IPR018228">
    <property type="entry name" value="DNase_TatD-rel_CS"/>
</dbReference>
<dbReference type="Proteomes" id="UP000011859">
    <property type="component" value="Chromosome"/>
</dbReference>
<dbReference type="EMBL" id="CP003470">
    <property type="protein sequence ID" value="AGG89479.1"/>
    <property type="molecule type" value="Genomic_DNA"/>
</dbReference>
<feature type="binding site" evidence="4">
    <location>
        <position position="159"/>
    </location>
    <ligand>
        <name>a divalent metal cation</name>
        <dbReference type="ChEBI" id="CHEBI:60240"/>
        <label>2</label>
    </ligand>
</feature>
<evidence type="ECO:0000256" key="4">
    <source>
        <dbReference type="PIRSR" id="PIRSR005902-1"/>
    </source>
</evidence>
<dbReference type="PIRSF" id="PIRSF005902">
    <property type="entry name" value="DNase_TatD"/>
    <property type="match status" value="1"/>
</dbReference>
<keyword evidence="3 5" id="KW-0378">Hydrolase</keyword>
<proteinExistence type="inferred from homology"/>
<dbReference type="AlphaFoldDB" id="M4NF95"/>
<evidence type="ECO:0000256" key="3">
    <source>
        <dbReference type="ARBA" id="ARBA00022801"/>
    </source>
</evidence>
<sequence>MHEKRTRVPLVDSHVHLDDQAFAGDLEAVIERARQSGVDTLVVPAVDARSWPEIRQLCARHAGVHPAYGLHPLFLLQHAPEHVDALSSWLNENRPVAVGEIGLDFHRDDLDRELQRHCFWRQLQLAGEHDLPVIVHARGALEEVTLTLRRNGRLRGVVHSFSGSEQQARQLWDLGFHLGIGGPVTYERAQRLRRIVAQMPIEFLLLESDAPDQPGAAHRGERNEPAHVVEVLRCIAALRNAPEADIAAATSANARRLFRLN</sequence>
<protein>
    <submittedName>
        <fullName evidence="5">Hydrolase, TatD family</fullName>
    </submittedName>
</protein>
<feature type="binding site" evidence="4">
    <location>
        <position position="16"/>
    </location>
    <ligand>
        <name>a divalent metal cation</name>
        <dbReference type="ChEBI" id="CHEBI:60240"/>
        <label>1</label>
    </ligand>
</feature>
<dbReference type="InterPro" id="IPR001130">
    <property type="entry name" value="TatD-like"/>
</dbReference>
<dbReference type="OrthoDB" id="9810005at2"/>
<dbReference type="Pfam" id="PF01026">
    <property type="entry name" value="TatD_DNase"/>
    <property type="match status" value="1"/>
</dbReference>
<dbReference type="CDD" id="cd01310">
    <property type="entry name" value="TatD_DNAse"/>
    <property type="match status" value="1"/>
</dbReference>
<dbReference type="FunFam" id="3.20.20.140:FF:000005">
    <property type="entry name" value="TatD family hydrolase"/>
    <property type="match status" value="1"/>
</dbReference>
<reference evidence="5 6" key="1">
    <citation type="submission" date="2012-04" db="EMBL/GenBank/DDBJ databases">
        <title>Complete genome of Rhodanobacter sp. 2APBS1.</title>
        <authorList>
            <consortium name="US DOE Joint Genome Institute"/>
            <person name="Huntemann M."/>
            <person name="Wei C.-L."/>
            <person name="Han J."/>
            <person name="Detter J.C."/>
            <person name="Han C."/>
            <person name="Tapia R."/>
            <person name="Munk A.C.C."/>
            <person name="Chen A."/>
            <person name="Krypides N."/>
            <person name="Mavromatis K."/>
            <person name="Markowitz V."/>
            <person name="Szeto E."/>
            <person name="Ivanova N."/>
            <person name="Mikhailova N."/>
            <person name="Ovchinnikova G."/>
            <person name="Pagani I."/>
            <person name="Pati A."/>
            <person name="Goodwin L."/>
            <person name="Peters L."/>
            <person name="Pitluck S."/>
            <person name="Woyke T."/>
            <person name="Prakash O."/>
            <person name="Elkins J."/>
            <person name="Brown S."/>
            <person name="Palumbo A."/>
            <person name="Hemme C."/>
            <person name="Zhou J."/>
            <person name="Watson D."/>
            <person name="Jardine P."/>
            <person name="Kostka J."/>
            <person name="Green S."/>
        </authorList>
    </citation>
    <scope>NUCLEOTIDE SEQUENCE [LARGE SCALE GENOMIC DNA]</scope>
    <source>
        <strain evidence="5 6">2APBS1</strain>
    </source>
</reference>
<keyword evidence="2 4" id="KW-0479">Metal-binding</keyword>
<evidence type="ECO:0000313" key="5">
    <source>
        <dbReference type="EMBL" id="AGG89479.1"/>
    </source>
</evidence>
<dbReference type="KEGG" id="rhd:R2APBS1_2383"/>
<dbReference type="GO" id="GO:0005829">
    <property type="term" value="C:cytosol"/>
    <property type="evidence" value="ECO:0007669"/>
    <property type="project" value="TreeGrafter"/>
</dbReference>
<evidence type="ECO:0000256" key="2">
    <source>
        <dbReference type="ARBA" id="ARBA00022723"/>
    </source>
</evidence>
<dbReference type="STRING" id="666685.R2APBS1_2383"/>
<dbReference type="RefSeq" id="WP_015448072.1">
    <property type="nucleotide sequence ID" value="NC_020541.1"/>
</dbReference>
<dbReference type="GO" id="GO:0016788">
    <property type="term" value="F:hydrolase activity, acting on ester bonds"/>
    <property type="evidence" value="ECO:0007669"/>
    <property type="project" value="InterPro"/>
</dbReference>
<dbReference type="PROSITE" id="PS01090">
    <property type="entry name" value="TATD_2"/>
    <property type="match status" value="1"/>
</dbReference>
<dbReference type="PANTHER" id="PTHR46124:SF3">
    <property type="entry name" value="HYDROLASE"/>
    <property type="match status" value="1"/>
</dbReference>
<evidence type="ECO:0000313" key="6">
    <source>
        <dbReference type="Proteomes" id="UP000011859"/>
    </source>
</evidence>
<feature type="binding site" evidence="4">
    <location>
        <position position="100"/>
    </location>
    <ligand>
        <name>a divalent metal cation</name>
        <dbReference type="ChEBI" id="CHEBI:60240"/>
        <label>1</label>
    </ligand>
</feature>
<dbReference type="GO" id="GO:0004536">
    <property type="term" value="F:DNA nuclease activity"/>
    <property type="evidence" value="ECO:0007669"/>
    <property type="project" value="InterPro"/>
</dbReference>
<dbReference type="GO" id="GO:0046872">
    <property type="term" value="F:metal ion binding"/>
    <property type="evidence" value="ECO:0007669"/>
    <property type="project" value="UniProtKB-KW"/>
</dbReference>
<gene>
    <name evidence="5" type="ORF">R2APBS1_2383</name>
</gene>
<name>M4NF95_9GAMM</name>
<dbReference type="PROSITE" id="PS01137">
    <property type="entry name" value="TATD_1"/>
    <property type="match status" value="1"/>
</dbReference>
<evidence type="ECO:0000256" key="1">
    <source>
        <dbReference type="ARBA" id="ARBA00009275"/>
    </source>
</evidence>